<reference evidence="2 3" key="1">
    <citation type="submission" date="2019-08" db="EMBL/GenBank/DDBJ databases">
        <title>Agrococcus lahaulensis sp. nov., isolated from a cold desert of the Indian Himalayas.</title>
        <authorList>
            <person name="Qu J.H."/>
        </authorList>
    </citation>
    <scope>NUCLEOTIDE SEQUENCE [LARGE SCALE GENOMIC DNA]</scope>
    <source>
        <strain evidence="2 3">NS18</strain>
    </source>
</reference>
<sequence length="76" mass="7892">MSKDYSIVQHPDGWAAQGHGNSRASAVKSTQAEAYDAARSFAANAGGGEISIHGTDGKIRDKNTIAPAKDPRNIPG</sequence>
<evidence type="ECO:0000256" key="1">
    <source>
        <dbReference type="SAM" id="MobiDB-lite"/>
    </source>
</evidence>
<proteinExistence type="predicted"/>
<dbReference type="EMBL" id="VOIR01000012">
    <property type="protein sequence ID" value="KAA6434935.1"/>
    <property type="molecule type" value="Genomic_DNA"/>
</dbReference>
<feature type="region of interest" description="Disordered" evidence="1">
    <location>
        <begin position="53"/>
        <end position="76"/>
    </location>
</feature>
<dbReference type="InterPro" id="IPR018691">
    <property type="entry name" value="DUF2188"/>
</dbReference>
<accession>A0A5M8QFX5</accession>
<dbReference type="Pfam" id="PF09954">
    <property type="entry name" value="DUF2188"/>
    <property type="match status" value="1"/>
</dbReference>
<gene>
    <name evidence="2" type="ORF">FQ330_03995</name>
</gene>
<feature type="region of interest" description="Disordered" evidence="1">
    <location>
        <begin position="1"/>
        <end position="24"/>
    </location>
</feature>
<dbReference type="RefSeq" id="WP_146355470.1">
    <property type="nucleotide sequence ID" value="NZ_VOIR01000012.1"/>
</dbReference>
<keyword evidence="3" id="KW-1185">Reference proteome</keyword>
<dbReference type="Proteomes" id="UP000323221">
    <property type="component" value="Unassembled WGS sequence"/>
</dbReference>
<evidence type="ECO:0000313" key="2">
    <source>
        <dbReference type="EMBL" id="KAA6434935.1"/>
    </source>
</evidence>
<comment type="caution">
    <text evidence="2">The sequence shown here is derived from an EMBL/GenBank/DDBJ whole genome shotgun (WGS) entry which is preliminary data.</text>
</comment>
<protein>
    <submittedName>
        <fullName evidence="2">DUF2188 domain-containing protein</fullName>
    </submittedName>
</protein>
<name>A0A5M8QFX5_9MICO</name>
<evidence type="ECO:0000313" key="3">
    <source>
        <dbReference type="Proteomes" id="UP000323221"/>
    </source>
</evidence>
<dbReference type="OrthoDB" id="3233612at2"/>
<feature type="compositionally biased region" description="Basic and acidic residues" evidence="1">
    <location>
        <begin position="55"/>
        <end position="76"/>
    </location>
</feature>
<dbReference type="AlphaFoldDB" id="A0A5M8QFX5"/>
<organism evidence="2 3">
    <name type="scientific">Agrococcus sediminis</name>
    <dbReference type="NCBI Taxonomy" id="2599924"/>
    <lineage>
        <taxon>Bacteria</taxon>
        <taxon>Bacillati</taxon>
        <taxon>Actinomycetota</taxon>
        <taxon>Actinomycetes</taxon>
        <taxon>Micrococcales</taxon>
        <taxon>Microbacteriaceae</taxon>
        <taxon>Agrococcus</taxon>
    </lineage>
</organism>